<dbReference type="InterPro" id="IPR008271">
    <property type="entry name" value="Ser/Thr_kinase_AS"/>
</dbReference>
<organism evidence="10 11">
    <name type="scientific">Stieleria magnilauensis</name>
    <dbReference type="NCBI Taxonomy" id="2527963"/>
    <lineage>
        <taxon>Bacteria</taxon>
        <taxon>Pseudomonadati</taxon>
        <taxon>Planctomycetota</taxon>
        <taxon>Planctomycetia</taxon>
        <taxon>Pirellulales</taxon>
        <taxon>Pirellulaceae</taxon>
        <taxon>Stieleria</taxon>
    </lineage>
</organism>
<evidence type="ECO:0000256" key="1">
    <source>
        <dbReference type="ARBA" id="ARBA00022574"/>
    </source>
</evidence>
<sequence>MAETSDKQDRDEAFDRVVHEYYRLIENGESVPRHVFINRHKRFEQELHSFFADLDLLDQAVENCELTSDEAINATQVSQLKQSAVPPNASIRYIGEYLILGEVARGGMGIVFKARQESLRRTVALKMILSGRLANDAQVERFRREARSAAALKHPHIVGVHEIGKHDGHHYFTMDFIEGESLAETLREDSLSPRRAAELVATLADAIHFAHQRGVLHRDLKPANVLLDVNGEPHITDFGLSKPLFDADAELGEITHTGQILGTPRFMAPEQAAAEHGRVGVPSDVYSLGAILYTSLVGRAPFVAESTVETIRQVIENEPVRPRLLNPGVPRDLETICLKCLEKAPESRYRSAADLRNDLRRFLNGHAIEAKPVGWSSRAWKWCKRRPEVASLLSLLVVALLTGFVSVGFWWRMAEYRRAEAERATAEAKQNLYGSLIGEAEATRRARQSGYRQRVLALLQQASRLSGVQKDEARILQEAILCFGDFVGNQPTTVEGPALVDSPGAATFLDEERIAVAVANGGVVVRHVGDGSEQSRVYRIGLDIRAMAMANGGTTILMVDKDSLERWDRQQDGRWIQQWECPAAYSSHYMDIGVGQDLIALIDRFQIRLIGISDGKPVRSFQVPQDYEFLFRQHGFLTTAISPDQRYVAAADTPESVFIWNAATGELVKRIRSPGAGVPNVQFSSDGQFLVVGSDQGFATYRCDDFSQWSVIQTDPIFSLAVSADATRLITVNEVGAVHLWNLLTQRLVATLSHPGSPPLGSAGFSPGGTRVFSSGAERLRIWNLADTPERIVLHGHQRPVSCVAFHPSKAMLASGSQDGTVRFWDTQAGRELSKLPVGEAVKAVKFSPDGSLIAAVTSRSLLVWQLSGKGDLNTVLQLIRNGLAFNDIAFSPDGKWFASCGPEGVPVWEIQRVGDGAIELREVRRESIFGQSIAFDASSRYIAVNARLLFGWIDLSDPDSKSRTIGKRMFSSNLVASPNDQNLIAVSADGTLLEWNLEKGQANRQIAELGRLSSPVIAIAPSGDILAVQASHRNVRLLDLRTRSTMFDLADEHASINAIRWEPGGRRLAIGLTDGGVAIWDLTRISQQLVYAGLSSGLERFANPGDTAKAPPSSEMAQQVWQPTKVVSIDDVQAKKYLATWGIESQPEPSSLDEPLIDVPLDESIREEIKQWHGGASLNGAFVLGIPVAEFDRLDQQLATAGYRLSSISPVWSGGQVVVSAGWQSGEFDAIWELDFSEESLNQKQQEKIASGYRLADVGGYVEDRPGSEERYFALWRNDLPGTAKQWLVLGESEEQARKTFYDKMNDYEPILRQCYYDANNQIRYCELWERFDEPALEPWFAYANSYDVIFGEIRRAGMNRYPCRSFKVSRSHDENATIYSGVWRSDEKGVATRLIFGESPRTVQVVGTEMLRSGFRPRCVSMAPSVDRDPVAAVVWEKATGLKN</sequence>
<protein>
    <submittedName>
        <fullName evidence="10">Serine/threonine-protein kinase PknB</fullName>
        <ecNumber evidence="10">2.7.11.1</ecNumber>
    </submittedName>
</protein>
<keyword evidence="11" id="KW-1185">Reference proteome</keyword>
<evidence type="ECO:0000256" key="4">
    <source>
        <dbReference type="ARBA" id="ARBA00022741"/>
    </source>
</evidence>
<dbReference type="EC" id="2.7.11.1" evidence="10"/>
<keyword evidence="8" id="KW-0812">Transmembrane</keyword>
<dbReference type="Gene3D" id="2.130.10.10">
    <property type="entry name" value="YVTN repeat-like/Quinoprotein amine dehydrogenase"/>
    <property type="match status" value="3"/>
</dbReference>
<evidence type="ECO:0000256" key="6">
    <source>
        <dbReference type="ARBA" id="ARBA00022840"/>
    </source>
</evidence>
<feature type="domain" description="Protein kinase" evidence="9">
    <location>
        <begin position="97"/>
        <end position="363"/>
    </location>
</feature>
<dbReference type="InterPro" id="IPR011047">
    <property type="entry name" value="Quinoprotein_ADH-like_sf"/>
</dbReference>
<evidence type="ECO:0000256" key="7">
    <source>
        <dbReference type="PROSITE-ProRule" id="PRU00221"/>
    </source>
</evidence>
<evidence type="ECO:0000256" key="2">
    <source>
        <dbReference type="ARBA" id="ARBA00022679"/>
    </source>
</evidence>
<dbReference type="Pfam" id="PF00069">
    <property type="entry name" value="Pkinase"/>
    <property type="match status" value="1"/>
</dbReference>
<gene>
    <name evidence="10" type="primary">pknB_12</name>
    <name evidence="10" type="ORF">TBK1r_53170</name>
</gene>
<dbReference type="SUPFAM" id="SSF50978">
    <property type="entry name" value="WD40 repeat-like"/>
    <property type="match status" value="1"/>
</dbReference>
<dbReference type="SUPFAM" id="SSF56112">
    <property type="entry name" value="Protein kinase-like (PK-like)"/>
    <property type="match status" value="1"/>
</dbReference>
<keyword evidence="5 10" id="KW-0418">Kinase</keyword>
<proteinExistence type="predicted"/>
<dbReference type="InterPro" id="IPR036322">
    <property type="entry name" value="WD40_repeat_dom_sf"/>
</dbReference>
<feature type="repeat" description="WD" evidence="7">
    <location>
        <begin position="1050"/>
        <end position="1083"/>
    </location>
</feature>
<evidence type="ECO:0000256" key="3">
    <source>
        <dbReference type="ARBA" id="ARBA00022737"/>
    </source>
</evidence>
<dbReference type="CDD" id="cd00200">
    <property type="entry name" value="WD40"/>
    <property type="match status" value="1"/>
</dbReference>
<dbReference type="PROSITE" id="PS50082">
    <property type="entry name" value="WD_REPEATS_2"/>
    <property type="match status" value="2"/>
</dbReference>
<dbReference type="EMBL" id="CP036432">
    <property type="protein sequence ID" value="QDV86298.1"/>
    <property type="molecule type" value="Genomic_DNA"/>
</dbReference>
<dbReference type="RefSeq" id="WP_145217234.1">
    <property type="nucleotide sequence ID" value="NZ_CP036432.1"/>
</dbReference>
<evidence type="ECO:0000256" key="5">
    <source>
        <dbReference type="ARBA" id="ARBA00022777"/>
    </source>
</evidence>
<evidence type="ECO:0000259" key="9">
    <source>
        <dbReference type="PROSITE" id="PS50011"/>
    </source>
</evidence>
<keyword evidence="8" id="KW-1133">Transmembrane helix</keyword>
<evidence type="ECO:0000256" key="8">
    <source>
        <dbReference type="SAM" id="Phobius"/>
    </source>
</evidence>
<keyword evidence="6" id="KW-0067">ATP-binding</keyword>
<dbReference type="Pfam" id="PF00400">
    <property type="entry name" value="WD40"/>
    <property type="match status" value="3"/>
</dbReference>
<dbReference type="Gene3D" id="1.10.510.10">
    <property type="entry name" value="Transferase(Phosphotransferase) domain 1"/>
    <property type="match status" value="1"/>
</dbReference>
<dbReference type="PROSITE" id="PS00108">
    <property type="entry name" value="PROTEIN_KINASE_ST"/>
    <property type="match status" value="1"/>
</dbReference>
<dbReference type="InterPro" id="IPR001680">
    <property type="entry name" value="WD40_rpt"/>
</dbReference>
<dbReference type="SUPFAM" id="SSF50998">
    <property type="entry name" value="Quinoprotein alcohol dehydrogenase-like"/>
    <property type="match status" value="1"/>
</dbReference>
<dbReference type="InterPro" id="IPR011009">
    <property type="entry name" value="Kinase-like_dom_sf"/>
</dbReference>
<dbReference type="Gene3D" id="3.30.200.20">
    <property type="entry name" value="Phosphorylase Kinase, domain 1"/>
    <property type="match status" value="1"/>
</dbReference>
<evidence type="ECO:0000313" key="11">
    <source>
        <dbReference type="Proteomes" id="UP000318081"/>
    </source>
</evidence>
<feature type="repeat" description="WD" evidence="7">
    <location>
        <begin position="794"/>
        <end position="835"/>
    </location>
</feature>
<keyword evidence="4" id="KW-0547">Nucleotide-binding</keyword>
<dbReference type="PROSITE" id="PS50011">
    <property type="entry name" value="PROTEIN_KINASE_DOM"/>
    <property type="match status" value="1"/>
</dbReference>
<dbReference type="PANTHER" id="PTHR43289:SF6">
    <property type="entry name" value="SERINE_THREONINE-PROTEIN KINASE NEKL-3"/>
    <property type="match status" value="1"/>
</dbReference>
<dbReference type="CDD" id="cd14014">
    <property type="entry name" value="STKc_PknB_like"/>
    <property type="match status" value="1"/>
</dbReference>
<dbReference type="GO" id="GO:0004674">
    <property type="term" value="F:protein serine/threonine kinase activity"/>
    <property type="evidence" value="ECO:0007669"/>
    <property type="project" value="UniProtKB-EC"/>
</dbReference>
<dbReference type="Proteomes" id="UP000318081">
    <property type="component" value="Chromosome"/>
</dbReference>
<dbReference type="InterPro" id="IPR015943">
    <property type="entry name" value="WD40/YVTN_repeat-like_dom_sf"/>
</dbReference>
<feature type="transmembrane region" description="Helical" evidence="8">
    <location>
        <begin position="389"/>
        <end position="411"/>
    </location>
</feature>
<dbReference type="PROSITE" id="PS50294">
    <property type="entry name" value="WD_REPEATS_REGION"/>
    <property type="match status" value="2"/>
</dbReference>
<keyword evidence="1 7" id="KW-0853">WD repeat</keyword>
<keyword evidence="3" id="KW-0677">Repeat</keyword>
<accession>A0ABX5XW91</accession>
<dbReference type="InterPro" id="IPR019775">
    <property type="entry name" value="WD40_repeat_CS"/>
</dbReference>
<dbReference type="SMART" id="SM00220">
    <property type="entry name" value="S_TKc"/>
    <property type="match status" value="1"/>
</dbReference>
<reference evidence="10 11" key="1">
    <citation type="submission" date="2019-02" db="EMBL/GenBank/DDBJ databases">
        <title>Deep-cultivation of Planctomycetes and their phenomic and genomic characterization uncovers novel biology.</title>
        <authorList>
            <person name="Wiegand S."/>
            <person name="Jogler M."/>
            <person name="Boedeker C."/>
            <person name="Pinto D."/>
            <person name="Vollmers J."/>
            <person name="Rivas-Marin E."/>
            <person name="Kohn T."/>
            <person name="Peeters S.H."/>
            <person name="Heuer A."/>
            <person name="Rast P."/>
            <person name="Oberbeckmann S."/>
            <person name="Bunk B."/>
            <person name="Jeske O."/>
            <person name="Meyerdierks A."/>
            <person name="Storesund J.E."/>
            <person name="Kallscheuer N."/>
            <person name="Luecker S."/>
            <person name="Lage O.M."/>
            <person name="Pohl T."/>
            <person name="Merkel B.J."/>
            <person name="Hornburger P."/>
            <person name="Mueller R.-W."/>
            <person name="Bruemmer F."/>
            <person name="Labrenz M."/>
            <person name="Spormann A.M."/>
            <person name="Op den Camp H."/>
            <person name="Overmann J."/>
            <person name="Amann R."/>
            <person name="Jetten M.S.M."/>
            <person name="Mascher T."/>
            <person name="Medema M.H."/>
            <person name="Devos D.P."/>
            <person name="Kaster A.-K."/>
            <person name="Ovreas L."/>
            <person name="Rohde M."/>
            <person name="Galperin M.Y."/>
            <person name="Jogler C."/>
        </authorList>
    </citation>
    <scope>NUCLEOTIDE SEQUENCE [LARGE SCALE GENOMIC DNA]</scope>
    <source>
        <strain evidence="10 11">TBK1r</strain>
    </source>
</reference>
<keyword evidence="2 10" id="KW-0808">Transferase</keyword>
<dbReference type="InterPro" id="IPR000719">
    <property type="entry name" value="Prot_kinase_dom"/>
</dbReference>
<dbReference type="SMART" id="SM00320">
    <property type="entry name" value="WD40"/>
    <property type="match status" value="9"/>
</dbReference>
<dbReference type="PROSITE" id="PS00678">
    <property type="entry name" value="WD_REPEATS_1"/>
    <property type="match status" value="2"/>
</dbReference>
<keyword evidence="8" id="KW-0472">Membrane</keyword>
<dbReference type="PANTHER" id="PTHR43289">
    <property type="entry name" value="MITOGEN-ACTIVATED PROTEIN KINASE KINASE KINASE 20-RELATED"/>
    <property type="match status" value="1"/>
</dbReference>
<evidence type="ECO:0000313" key="10">
    <source>
        <dbReference type="EMBL" id="QDV86298.1"/>
    </source>
</evidence>
<name>A0ABX5XW91_9BACT</name>